<evidence type="ECO:0000256" key="1">
    <source>
        <dbReference type="ARBA" id="ARBA00022490"/>
    </source>
</evidence>
<sequence>MTSPSFLRLSELSSLVVSVIEKAFGNKSFWVVADVSSHTYKAHSNYHYFELVEKDTHSNVILARFAGRAWGAGSQKIAAFEQVTGQRFGNDIQVLVSVTIEYHAGYGLQLCVSDIDPNYTLGALEQQRLVTLARLVKENPGYVSFDGVQYHSFNRSFRLNCVVQRIAVLSSSTSAGFQDFMHTLENNRYGYRFQTDHYPVLVQGENNARLMVDKLVTVYRSDVRYDVVVIVRGGGAQSDLLLFNDYFIGKAIARFPIPVITGIGHQRNETIADVMAHSSTKTPTQAAEFIIAHNRKFEDALTGFEKRIVIKSQQLLSAQVRLLSGLNSTIIHSGREYLSYYKESLAFTRQMLTDNSKSALYRHRSDLQYFTSILASSPKVTINNNRTGLKNISANLNIFNGMYFRNRLSDLERYTSMIRLMSPDNILKKGFAIIRAGGKIVTGPDEIEEGSEISVLLGKTDIRAKVESKNEYGGSEFNL</sequence>
<dbReference type="EC" id="3.1.11.6" evidence="5"/>
<dbReference type="GO" id="GO:0009318">
    <property type="term" value="C:exodeoxyribonuclease VII complex"/>
    <property type="evidence" value="ECO:0007669"/>
    <property type="project" value="UniProtKB-UniRule"/>
</dbReference>
<dbReference type="InterPro" id="IPR020579">
    <property type="entry name" value="Exonuc_VII_lsu_C"/>
</dbReference>
<evidence type="ECO:0000256" key="2">
    <source>
        <dbReference type="ARBA" id="ARBA00022722"/>
    </source>
</evidence>
<keyword evidence="4 5" id="KW-0269">Exonuclease</keyword>
<name>A0A2U2PJY6_9SPHI</name>
<dbReference type="GO" id="GO:0006308">
    <property type="term" value="P:DNA catabolic process"/>
    <property type="evidence" value="ECO:0007669"/>
    <property type="project" value="UniProtKB-UniRule"/>
</dbReference>
<dbReference type="RefSeq" id="WP_109414659.1">
    <property type="nucleotide sequence ID" value="NZ_QEAS01000003.1"/>
</dbReference>
<dbReference type="Pfam" id="PF02601">
    <property type="entry name" value="Exonuc_VII_L"/>
    <property type="match status" value="1"/>
</dbReference>
<evidence type="ECO:0000259" key="6">
    <source>
        <dbReference type="Pfam" id="PF02601"/>
    </source>
</evidence>
<dbReference type="NCBIfam" id="TIGR00237">
    <property type="entry name" value="xseA"/>
    <property type="match status" value="1"/>
</dbReference>
<dbReference type="GO" id="GO:0005737">
    <property type="term" value="C:cytoplasm"/>
    <property type="evidence" value="ECO:0007669"/>
    <property type="project" value="UniProtKB-SubCell"/>
</dbReference>
<keyword evidence="1" id="KW-0963">Cytoplasm</keyword>
<dbReference type="GO" id="GO:0003676">
    <property type="term" value="F:nucleic acid binding"/>
    <property type="evidence" value="ECO:0007669"/>
    <property type="project" value="InterPro"/>
</dbReference>
<dbReference type="OrthoDB" id="9802795at2"/>
<organism evidence="8 9">
    <name type="scientific">Pararcticibacter amylolyticus</name>
    <dbReference type="NCBI Taxonomy" id="2173175"/>
    <lineage>
        <taxon>Bacteria</taxon>
        <taxon>Pseudomonadati</taxon>
        <taxon>Bacteroidota</taxon>
        <taxon>Sphingobacteriia</taxon>
        <taxon>Sphingobacteriales</taxon>
        <taxon>Sphingobacteriaceae</taxon>
        <taxon>Pararcticibacter</taxon>
    </lineage>
</organism>
<feature type="domain" description="OB-fold nucleic acid binding" evidence="7">
    <location>
        <begin position="8"/>
        <end position="116"/>
    </location>
</feature>
<dbReference type="InterPro" id="IPR025824">
    <property type="entry name" value="OB-fold_nuc-bd_dom"/>
</dbReference>
<dbReference type="EMBL" id="QEAS01000003">
    <property type="protein sequence ID" value="PWG81713.1"/>
    <property type="molecule type" value="Genomic_DNA"/>
</dbReference>
<dbReference type="GO" id="GO:0008855">
    <property type="term" value="F:exodeoxyribonuclease VII activity"/>
    <property type="evidence" value="ECO:0007669"/>
    <property type="project" value="UniProtKB-UniRule"/>
</dbReference>
<comment type="catalytic activity">
    <reaction evidence="5">
        <text>Exonucleolytic cleavage in either 5'- to 3'- or 3'- to 5'-direction to yield nucleoside 5'-phosphates.</text>
        <dbReference type="EC" id="3.1.11.6"/>
    </reaction>
</comment>
<dbReference type="PANTHER" id="PTHR30008">
    <property type="entry name" value="EXODEOXYRIBONUCLEASE 7 LARGE SUBUNIT"/>
    <property type="match status" value="1"/>
</dbReference>
<keyword evidence="9" id="KW-1185">Reference proteome</keyword>
<dbReference type="Pfam" id="PF13742">
    <property type="entry name" value="tRNA_anti_2"/>
    <property type="match status" value="1"/>
</dbReference>
<evidence type="ECO:0000313" key="9">
    <source>
        <dbReference type="Proteomes" id="UP000245647"/>
    </source>
</evidence>
<comment type="caution">
    <text evidence="8">The sequence shown here is derived from an EMBL/GenBank/DDBJ whole genome shotgun (WGS) entry which is preliminary data.</text>
</comment>
<gene>
    <name evidence="8" type="primary">xseA</name>
    <name evidence="8" type="ORF">DDR33_04925</name>
</gene>
<accession>A0A2U2PJY6</accession>
<keyword evidence="3 5" id="KW-0378">Hydrolase</keyword>
<keyword evidence="2 5" id="KW-0540">Nuclease</keyword>
<evidence type="ECO:0000256" key="4">
    <source>
        <dbReference type="ARBA" id="ARBA00022839"/>
    </source>
</evidence>
<evidence type="ECO:0000313" key="8">
    <source>
        <dbReference type="EMBL" id="PWG81713.1"/>
    </source>
</evidence>
<evidence type="ECO:0000259" key="7">
    <source>
        <dbReference type="Pfam" id="PF13742"/>
    </source>
</evidence>
<comment type="similarity">
    <text evidence="5">Belongs to the XseA family.</text>
</comment>
<protein>
    <recommendedName>
        <fullName evidence="5">Exodeoxyribonuclease 7 large subunit</fullName>
        <ecNumber evidence="5">3.1.11.6</ecNumber>
    </recommendedName>
</protein>
<evidence type="ECO:0000256" key="3">
    <source>
        <dbReference type="ARBA" id="ARBA00022801"/>
    </source>
</evidence>
<dbReference type="PANTHER" id="PTHR30008:SF0">
    <property type="entry name" value="EXODEOXYRIBONUCLEASE 7 LARGE SUBUNIT"/>
    <property type="match status" value="1"/>
</dbReference>
<dbReference type="InterPro" id="IPR003753">
    <property type="entry name" value="Exonuc_VII_L"/>
</dbReference>
<reference evidence="8 9" key="1">
    <citation type="submission" date="2018-04" db="EMBL/GenBank/DDBJ databases">
        <title>Pedobacter chongqingensis sp. nov., isolated from a rottenly hemp rope.</title>
        <authorList>
            <person name="Cai Y."/>
        </authorList>
    </citation>
    <scope>NUCLEOTIDE SEQUENCE [LARGE SCALE GENOMIC DNA]</scope>
    <source>
        <strain evidence="8 9">FJ4-8</strain>
    </source>
</reference>
<dbReference type="AlphaFoldDB" id="A0A2U2PJY6"/>
<dbReference type="Proteomes" id="UP000245647">
    <property type="component" value="Unassembled WGS sequence"/>
</dbReference>
<evidence type="ECO:0000256" key="5">
    <source>
        <dbReference type="RuleBase" id="RU004355"/>
    </source>
</evidence>
<proteinExistence type="inferred from homology"/>
<feature type="domain" description="Exonuclease VII large subunit C-terminal" evidence="6">
    <location>
        <begin position="156"/>
        <end position="464"/>
    </location>
</feature>
<comment type="subcellular location">
    <subcellularLocation>
        <location evidence="5">Cytoplasm</location>
    </subcellularLocation>
</comment>